<name>A0A1M6LBJ3_9BACT</name>
<evidence type="ECO:0000313" key="1">
    <source>
        <dbReference type="EMBL" id="SHJ68529.1"/>
    </source>
</evidence>
<sequence>MPRSNPPNFLLRMDPTRNPAEDTDFDFDAWVRWQRLHHAWQHVAASRHAAAGYRPPLAVEAPAEPEVVYLLPVPN</sequence>
<dbReference type="EMBL" id="FQYN01000009">
    <property type="protein sequence ID" value="SHJ68529.1"/>
    <property type="molecule type" value="Genomic_DNA"/>
</dbReference>
<proteinExistence type="predicted"/>
<protein>
    <submittedName>
        <fullName evidence="1">Uncharacterized protein</fullName>
    </submittedName>
</protein>
<keyword evidence="2" id="KW-1185">Reference proteome</keyword>
<organism evidence="1 2">
    <name type="scientific">Hymenobacter daecheongensis DSM 21074</name>
    <dbReference type="NCBI Taxonomy" id="1121955"/>
    <lineage>
        <taxon>Bacteria</taxon>
        <taxon>Pseudomonadati</taxon>
        <taxon>Bacteroidota</taxon>
        <taxon>Cytophagia</taxon>
        <taxon>Cytophagales</taxon>
        <taxon>Hymenobacteraceae</taxon>
        <taxon>Hymenobacter</taxon>
    </lineage>
</organism>
<accession>A0A1M6LBJ3</accession>
<evidence type="ECO:0000313" key="2">
    <source>
        <dbReference type="Proteomes" id="UP000184418"/>
    </source>
</evidence>
<reference evidence="1 2" key="1">
    <citation type="submission" date="2016-11" db="EMBL/GenBank/DDBJ databases">
        <authorList>
            <person name="Jaros S."/>
            <person name="Januszkiewicz K."/>
            <person name="Wedrychowicz H."/>
        </authorList>
    </citation>
    <scope>NUCLEOTIDE SEQUENCE [LARGE SCALE GENOMIC DNA]</scope>
    <source>
        <strain evidence="1 2">DSM 21074</strain>
    </source>
</reference>
<dbReference type="STRING" id="1121955.SAMN02745146_3697"/>
<dbReference type="Proteomes" id="UP000184418">
    <property type="component" value="Unassembled WGS sequence"/>
</dbReference>
<gene>
    <name evidence="1" type="ORF">SAMN02745146_3697</name>
</gene>
<dbReference type="AlphaFoldDB" id="A0A1M6LBJ3"/>